<reference evidence="3" key="1">
    <citation type="journal article" date="2019" name="Int. J. Syst. Evol. Microbiol.">
        <title>The Global Catalogue of Microorganisms (GCM) 10K type strain sequencing project: providing services to taxonomists for standard genome sequencing and annotation.</title>
        <authorList>
            <consortium name="The Broad Institute Genomics Platform"/>
            <consortium name="The Broad Institute Genome Sequencing Center for Infectious Disease"/>
            <person name="Wu L."/>
            <person name="Ma J."/>
        </authorList>
    </citation>
    <scope>NUCLEOTIDE SEQUENCE [LARGE SCALE GENOMIC DNA]</scope>
    <source>
        <strain evidence="3">JCM 9371</strain>
    </source>
</reference>
<dbReference type="EMBL" id="JBHTGP010000003">
    <property type="protein sequence ID" value="MFD0684052.1"/>
    <property type="molecule type" value="Genomic_DNA"/>
</dbReference>
<dbReference type="InterPro" id="IPR001387">
    <property type="entry name" value="Cro/C1-type_HTH"/>
</dbReference>
<evidence type="ECO:0000313" key="3">
    <source>
        <dbReference type="Proteomes" id="UP001597063"/>
    </source>
</evidence>
<dbReference type="InterPro" id="IPR043917">
    <property type="entry name" value="DUF5753"/>
</dbReference>
<protein>
    <submittedName>
        <fullName evidence="2">Helix-turn-helix domain-containing protein</fullName>
    </submittedName>
</protein>
<evidence type="ECO:0000313" key="2">
    <source>
        <dbReference type="EMBL" id="MFD0684052.1"/>
    </source>
</evidence>
<evidence type="ECO:0000259" key="1">
    <source>
        <dbReference type="SMART" id="SM00530"/>
    </source>
</evidence>
<feature type="domain" description="HTH cro/C1-type" evidence="1">
    <location>
        <begin position="30"/>
        <end position="85"/>
    </location>
</feature>
<dbReference type="Proteomes" id="UP001597063">
    <property type="component" value="Unassembled WGS sequence"/>
</dbReference>
<dbReference type="SMART" id="SM00530">
    <property type="entry name" value="HTH_XRE"/>
    <property type="match status" value="1"/>
</dbReference>
<dbReference type="CDD" id="cd00093">
    <property type="entry name" value="HTH_XRE"/>
    <property type="match status" value="1"/>
</dbReference>
<keyword evidence="3" id="KW-1185">Reference proteome</keyword>
<organism evidence="2 3">
    <name type="scientific">Actinomadura fibrosa</name>
    <dbReference type="NCBI Taxonomy" id="111802"/>
    <lineage>
        <taxon>Bacteria</taxon>
        <taxon>Bacillati</taxon>
        <taxon>Actinomycetota</taxon>
        <taxon>Actinomycetes</taxon>
        <taxon>Streptosporangiales</taxon>
        <taxon>Thermomonosporaceae</taxon>
        <taxon>Actinomadura</taxon>
    </lineage>
</organism>
<name>A0ABW2XH47_9ACTN</name>
<sequence length="301" mass="33847">MTAGQGERARRPAEVTAQGPTASRLLLGARLRELREGRGIGRSTAGYAIRASHSKISRMELGRTSFKARDVADLLDLYGVTDEEERAALMRLARDGNARGWWHRYSDTVPTWTHSFLDLEEAADVVRTYDPCQIPELLQTEEYARAALSVRESIEPEGRRAELDDRLTVRLLRQRQFHRSPDRTLAAIVDEAALLRFVGGRGVIRRQLEHLLGLGDRTGVELRIIPVGGAALLPVGQPFTVLRFEQRAIPDVVYLEFLATALYLDRPAEVDDYEQAWTRLAEEALPVDESRVLLRDLLGTL</sequence>
<dbReference type="Pfam" id="PF13560">
    <property type="entry name" value="HTH_31"/>
    <property type="match status" value="1"/>
</dbReference>
<dbReference type="RefSeq" id="WP_242618875.1">
    <property type="nucleotide sequence ID" value="NZ_CAACUY010000002.1"/>
</dbReference>
<proteinExistence type="predicted"/>
<dbReference type="InterPro" id="IPR010982">
    <property type="entry name" value="Lambda_DNA-bd_dom_sf"/>
</dbReference>
<comment type="caution">
    <text evidence="2">The sequence shown here is derived from an EMBL/GenBank/DDBJ whole genome shotgun (WGS) entry which is preliminary data.</text>
</comment>
<gene>
    <name evidence="2" type="ORF">ACFQZM_06065</name>
</gene>
<dbReference type="Pfam" id="PF19054">
    <property type="entry name" value="DUF5753"/>
    <property type="match status" value="1"/>
</dbReference>
<accession>A0ABW2XH47</accession>
<dbReference type="SUPFAM" id="SSF47413">
    <property type="entry name" value="lambda repressor-like DNA-binding domains"/>
    <property type="match status" value="1"/>
</dbReference>
<dbReference type="Gene3D" id="1.10.260.40">
    <property type="entry name" value="lambda repressor-like DNA-binding domains"/>
    <property type="match status" value="1"/>
</dbReference>